<feature type="transmembrane region" description="Helical" evidence="8">
    <location>
        <begin position="307"/>
        <end position="329"/>
    </location>
</feature>
<reference evidence="10 11" key="1">
    <citation type="journal article" date="2014" name="Syst. Appl. Microbiol.">
        <title>Complete genomes of freshwater sulfur oxidizers Sulfuricella denitrificans skB26 and Sulfuritalea hydrogenivorans sk43H: genetic insights into the sulfur oxidation pathway of betaproteobacteria.</title>
        <authorList>
            <person name="Watanabe T."/>
            <person name="Kojima H."/>
            <person name="Fukui M."/>
        </authorList>
    </citation>
    <scope>NUCLEOTIDE SEQUENCE [LARGE SCALE GENOMIC DNA]</scope>
    <source>
        <strain evidence="10">DSM22779</strain>
    </source>
</reference>
<dbReference type="InterPro" id="IPR002523">
    <property type="entry name" value="MgTranspt_CorA/ZnTranspt_ZntB"/>
</dbReference>
<dbReference type="GO" id="GO:0050897">
    <property type="term" value="F:cobalt ion binding"/>
    <property type="evidence" value="ECO:0007669"/>
    <property type="project" value="TreeGrafter"/>
</dbReference>
<protein>
    <recommendedName>
        <fullName evidence="8">Magnesium transport protein CorA</fullName>
    </recommendedName>
</protein>
<accession>W0SJ44</accession>
<dbReference type="HOGENOM" id="CLU_007127_0_0_4"/>
<dbReference type="PANTHER" id="PTHR46494:SF1">
    <property type="entry name" value="CORA FAMILY METAL ION TRANSPORTER (EUROFUNG)"/>
    <property type="match status" value="1"/>
</dbReference>
<comment type="similarity">
    <text evidence="2 8">Belongs to the CorA metal ion transporter (MIT) (TC 1.A.35) family.</text>
</comment>
<keyword evidence="8" id="KW-0406">Ion transport</keyword>
<dbReference type="Gene3D" id="1.20.58.340">
    <property type="entry name" value="Magnesium transport protein CorA, transmembrane region"/>
    <property type="match status" value="2"/>
</dbReference>
<dbReference type="InterPro" id="IPR045863">
    <property type="entry name" value="CorA_TM1_TM2"/>
</dbReference>
<keyword evidence="4 8" id="KW-1003">Cell membrane</keyword>
<comment type="function">
    <text evidence="8">Mediates influx of magnesium ions.</text>
</comment>
<evidence type="ECO:0000256" key="1">
    <source>
        <dbReference type="ARBA" id="ARBA00004651"/>
    </source>
</evidence>
<dbReference type="KEGG" id="shd:SUTH_02927"/>
<dbReference type="AlphaFoldDB" id="W0SJ44"/>
<dbReference type="STRING" id="1223802.SUTH_02927"/>
<feature type="region of interest" description="Disordered" evidence="9">
    <location>
        <begin position="1"/>
        <end position="20"/>
    </location>
</feature>
<evidence type="ECO:0000256" key="8">
    <source>
        <dbReference type="RuleBase" id="RU362010"/>
    </source>
</evidence>
<keyword evidence="6 8" id="KW-1133">Transmembrane helix</keyword>
<evidence type="ECO:0000256" key="3">
    <source>
        <dbReference type="ARBA" id="ARBA00022448"/>
    </source>
</evidence>
<name>W0SJ44_9PROT</name>
<keyword evidence="7 8" id="KW-0472">Membrane</keyword>
<gene>
    <name evidence="8" type="primary">corA</name>
    <name evidence="10" type="ORF">SUTH_02927</name>
</gene>
<evidence type="ECO:0000256" key="5">
    <source>
        <dbReference type="ARBA" id="ARBA00022692"/>
    </source>
</evidence>
<keyword evidence="3 8" id="KW-0813">Transport</keyword>
<evidence type="ECO:0000256" key="7">
    <source>
        <dbReference type="ARBA" id="ARBA00023136"/>
    </source>
</evidence>
<dbReference type="SUPFAM" id="SSF143865">
    <property type="entry name" value="CorA soluble domain-like"/>
    <property type="match status" value="1"/>
</dbReference>
<proteinExistence type="inferred from homology"/>
<dbReference type="Proteomes" id="UP000031637">
    <property type="component" value="Chromosome"/>
</dbReference>
<dbReference type="Pfam" id="PF01544">
    <property type="entry name" value="CorA"/>
    <property type="match status" value="1"/>
</dbReference>
<evidence type="ECO:0000256" key="9">
    <source>
        <dbReference type="SAM" id="MobiDB-lite"/>
    </source>
</evidence>
<organism evidence="10 11">
    <name type="scientific">Sulfuritalea hydrogenivorans sk43H</name>
    <dbReference type="NCBI Taxonomy" id="1223802"/>
    <lineage>
        <taxon>Bacteria</taxon>
        <taxon>Pseudomonadati</taxon>
        <taxon>Pseudomonadota</taxon>
        <taxon>Betaproteobacteria</taxon>
        <taxon>Nitrosomonadales</taxon>
        <taxon>Sterolibacteriaceae</taxon>
        <taxon>Sulfuritalea</taxon>
    </lineage>
</organism>
<dbReference type="GO" id="GO:0015087">
    <property type="term" value="F:cobalt ion transmembrane transporter activity"/>
    <property type="evidence" value="ECO:0007669"/>
    <property type="project" value="UniProtKB-UniRule"/>
</dbReference>
<dbReference type="CDD" id="cd12828">
    <property type="entry name" value="TmCorA-like_1"/>
    <property type="match status" value="1"/>
</dbReference>
<feature type="transmembrane region" description="Helical" evidence="8">
    <location>
        <begin position="341"/>
        <end position="360"/>
    </location>
</feature>
<dbReference type="Gene3D" id="3.30.460.20">
    <property type="entry name" value="CorA soluble domain-like"/>
    <property type="match status" value="1"/>
</dbReference>
<evidence type="ECO:0000313" key="11">
    <source>
        <dbReference type="Proteomes" id="UP000031637"/>
    </source>
</evidence>
<dbReference type="FunFam" id="1.20.58.340:FF:000012">
    <property type="entry name" value="Magnesium transport protein CorA"/>
    <property type="match status" value="1"/>
</dbReference>
<keyword evidence="8" id="KW-0460">Magnesium</keyword>
<dbReference type="PANTHER" id="PTHR46494">
    <property type="entry name" value="CORA FAMILY METAL ION TRANSPORTER (EUROFUNG)"/>
    <property type="match status" value="1"/>
</dbReference>
<evidence type="ECO:0000256" key="4">
    <source>
        <dbReference type="ARBA" id="ARBA00022475"/>
    </source>
</evidence>
<dbReference type="EMBL" id="AP012547">
    <property type="protein sequence ID" value="BAO30706.1"/>
    <property type="molecule type" value="Genomic_DNA"/>
</dbReference>
<sequence>MTNSKPARSRTRAAKRLSQASKVGLAPGSLIHLGERKTEEPAISLIEYGDSEIVEHQFTSLAAAQAYQPKLPVLWLNVHGLHEPEVMAEIGRRFKLHPLVLEDILNTDQRPKVDDYGDYLFMVARFFEIDGESRQIGSDQVSLILGPNFVLTFQERPSGRFDPVRERLRQDRGQIRKLGADYLAYSLLDTIVDRCFTILESIGERTEELEDIMLERPQPGSLATLHQLKRETLVLRRSIWPLREVINSLTRADDRFFRAETRPYLRDIYDHTVHAIESLEANRDVIAGMLDIYLSAVSNRVNQEVRALTVVAIIFMPATLISGIFGMNFKTMPLLDLPTGFIIAIGMMATVAATLSLVFWRRRWLE</sequence>
<dbReference type="RefSeq" id="WP_041100270.1">
    <property type="nucleotide sequence ID" value="NZ_AP012547.1"/>
</dbReference>
<dbReference type="GO" id="GO:0015095">
    <property type="term" value="F:magnesium ion transmembrane transporter activity"/>
    <property type="evidence" value="ECO:0007669"/>
    <property type="project" value="UniProtKB-UniRule"/>
</dbReference>
<dbReference type="OrthoDB" id="9803416at2"/>
<evidence type="ECO:0000256" key="6">
    <source>
        <dbReference type="ARBA" id="ARBA00022989"/>
    </source>
</evidence>
<keyword evidence="5 8" id="KW-0812">Transmembrane</keyword>
<dbReference type="SUPFAM" id="SSF144083">
    <property type="entry name" value="Magnesium transport protein CorA, transmembrane region"/>
    <property type="match status" value="1"/>
</dbReference>
<dbReference type="InterPro" id="IPR004488">
    <property type="entry name" value="Mg/Co-transport_prot_CorA"/>
</dbReference>
<dbReference type="GO" id="GO:0000287">
    <property type="term" value="F:magnesium ion binding"/>
    <property type="evidence" value="ECO:0007669"/>
    <property type="project" value="TreeGrafter"/>
</dbReference>
<evidence type="ECO:0000256" key="2">
    <source>
        <dbReference type="ARBA" id="ARBA00009765"/>
    </source>
</evidence>
<dbReference type="InterPro" id="IPR045861">
    <property type="entry name" value="CorA_cytoplasmic_dom"/>
</dbReference>
<dbReference type="NCBIfam" id="TIGR00383">
    <property type="entry name" value="corA"/>
    <property type="match status" value="1"/>
</dbReference>
<comment type="subcellular location">
    <subcellularLocation>
        <location evidence="1">Cell membrane</location>
        <topology evidence="1">Multi-pass membrane protein</topology>
    </subcellularLocation>
    <subcellularLocation>
        <location evidence="8">Membrane</location>
        <topology evidence="8">Multi-pass membrane protein</topology>
    </subcellularLocation>
</comment>
<evidence type="ECO:0000313" key="10">
    <source>
        <dbReference type="EMBL" id="BAO30706.1"/>
    </source>
</evidence>
<dbReference type="GO" id="GO:0005886">
    <property type="term" value="C:plasma membrane"/>
    <property type="evidence" value="ECO:0007669"/>
    <property type="project" value="UniProtKB-SubCell"/>
</dbReference>
<keyword evidence="11" id="KW-1185">Reference proteome</keyword>